<accession>A0AAV7IMP3</accession>
<keyword evidence="3" id="KW-0269">Exonuclease</keyword>
<dbReference type="PANTHER" id="PTHR13620:SF104">
    <property type="entry name" value="EXONUCLEASE 3'-5' DOMAIN-CONTAINING PROTEIN 2"/>
    <property type="match status" value="1"/>
</dbReference>
<dbReference type="InterPro" id="IPR051132">
    <property type="entry name" value="3-5_Exonuclease_domain"/>
</dbReference>
<evidence type="ECO:0000256" key="2">
    <source>
        <dbReference type="ARBA" id="ARBA00022801"/>
    </source>
</evidence>
<dbReference type="GO" id="GO:0005634">
    <property type="term" value="C:nucleus"/>
    <property type="evidence" value="ECO:0007669"/>
    <property type="project" value="TreeGrafter"/>
</dbReference>
<keyword evidence="1" id="KW-0540">Nuclease</keyword>
<dbReference type="SUPFAM" id="SSF53098">
    <property type="entry name" value="Ribonuclease H-like"/>
    <property type="match status" value="1"/>
</dbReference>
<dbReference type="SMART" id="SM00474">
    <property type="entry name" value="35EXOc"/>
    <property type="match status" value="1"/>
</dbReference>
<dbReference type="EMBL" id="JAHXZJ010001119">
    <property type="protein sequence ID" value="KAH0554918.1"/>
    <property type="molecule type" value="Genomic_DNA"/>
</dbReference>
<sequence length="602" mass="69221">MILECITVGILFLATKYRDNVVSGIKSLCKKNKSKSDYSDKNNNVNDNGDDNYKYSNNEALVPALSFNNIILADNPQKCDYAVERLRSDLTDGVLGFDCEWVNEGPVSLVQLATNNGTAAVFRIGKMGHVPLQLQELLSNNAIIKVGVGAYDDGRKILSSYNCVVLGTLDLRLLAERLSVTSRQSLAALSLQYLDYEMEKLADIRCSNWDADQLDNDQIQYAATDAIISVFVYHEIMKEADKRKSTWSKIVLFIKKNWSRNSYVLHDIPKDTIDIRYRGPSKKIKSINAPTADSERSKKLNNYNINYENSNRANVLTRKEPLYHNCYLEAPDGETLCTCDRKKVEWYLMKELGVKVKDDPLTIRLKFEPSGRALGQVGEYYTQVKLNQCVVCGAEDKFIKKNVVPREYRKYFPLVMKSHQSHDVLLLCPRCHEISNRSDLAMRQSLAKMCNAPLSKPLTLRNDQYHRKRELMSAVKVLRDNNPSIPRHRRKELESRVLEFTGHDKITPEVTDIVHQKLMRDNTSSIHQVSKPLHGLKVVEYFTKSEKGLVELERLWREHFLKTMKPKYLPKLWSVHHNQERLEIRVDQNRIEPQDAKLAGLR</sequence>
<evidence type="ECO:0000256" key="3">
    <source>
        <dbReference type="ARBA" id="ARBA00022839"/>
    </source>
</evidence>
<dbReference type="PANTHER" id="PTHR13620">
    <property type="entry name" value="3-5 EXONUCLEASE"/>
    <property type="match status" value="1"/>
</dbReference>
<feature type="domain" description="3'-5' exonuclease" evidence="4">
    <location>
        <begin position="70"/>
        <end position="241"/>
    </location>
</feature>
<dbReference type="GO" id="GO:0008408">
    <property type="term" value="F:3'-5' exonuclease activity"/>
    <property type="evidence" value="ECO:0007669"/>
    <property type="project" value="InterPro"/>
</dbReference>
<dbReference type="Gene3D" id="3.30.420.10">
    <property type="entry name" value="Ribonuclease H-like superfamily/Ribonuclease H"/>
    <property type="match status" value="1"/>
</dbReference>
<dbReference type="GO" id="GO:0005737">
    <property type="term" value="C:cytoplasm"/>
    <property type="evidence" value="ECO:0007669"/>
    <property type="project" value="TreeGrafter"/>
</dbReference>
<dbReference type="InterPro" id="IPR002562">
    <property type="entry name" value="3'-5'_exonuclease_dom"/>
</dbReference>
<dbReference type="GO" id="GO:0003676">
    <property type="term" value="F:nucleic acid binding"/>
    <property type="evidence" value="ECO:0007669"/>
    <property type="project" value="InterPro"/>
</dbReference>
<dbReference type="InterPro" id="IPR036397">
    <property type="entry name" value="RNaseH_sf"/>
</dbReference>
<reference evidence="5 6" key="1">
    <citation type="journal article" date="2021" name="J. Hered.">
        <title>A chromosome-level genome assembly of the parasitoid wasp, Cotesia glomerata (Hymenoptera: Braconidae).</title>
        <authorList>
            <person name="Pinto B.J."/>
            <person name="Weis J.J."/>
            <person name="Gamble T."/>
            <person name="Ode P.J."/>
            <person name="Paul R."/>
            <person name="Zaspel J.M."/>
        </authorList>
    </citation>
    <scope>NUCLEOTIDE SEQUENCE [LARGE SCALE GENOMIC DNA]</scope>
    <source>
        <strain evidence="5">CgM1</strain>
    </source>
</reference>
<evidence type="ECO:0000259" key="4">
    <source>
        <dbReference type="SMART" id="SM00474"/>
    </source>
</evidence>
<dbReference type="CDD" id="cd06141">
    <property type="entry name" value="WRN_exo"/>
    <property type="match status" value="1"/>
</dbReference>
<proteinExistence type="predicted"/>
<name>A0AAV7IMP3_COTGL</name>
<dbReference type="InterPro" id="IPR012337">
    <property type="entry name" value="RNaseH-like_sf"/>
</dbReference>
<protein>
    <recommendedName>
        <fullName evidence="4">3'-5' exonuclease domain-containing protein</fullName>
    </recommendedName>
</protein>
<comment type="caution">
    <text evidence="5">The sequence shown here is derived from an EMBL/GenBank/DDBJ whole genome shotgun (WGS) entry which is preliminary data.</text>
</comment>
<evidence type="ECO:0000256" key="1">
    <source>
        <dbReference type="ARBA" id="ARBA00022722"/>
    </source>
</evidence>
<gene>
    <name evidence="5" type="ORF">KQX54_013833</name>
</gene>
<organism evidence="5 6">
    <name type="scientific">Cotesia glomerata</name>
    <name type="common">Lepidopteran parasitic wasp</name>
    <name type="synonym">Apanteles glomeratus</name>
    <dbReference type="NCBI Taxonomy" id="32391"/>
    <lineage>
        <taxon>Eukaryota</taxon>
        <taxon>Metazoa</taxon>
        <taxon>Ecdysozoa</taxon>
        <taxon>Arthropoda</taxon>
        <taxon>Hexapoda</taxon>
        <taxon>Insecta</taxon>
        <taxon>Pterygota</taxon>
        <taxon>Neoptera</taxon>
        <taxon>Endopterygota</taxon>
        <taxon>Hymenoptera</taxon>
        <taxon>Apocrita</taxon>
        <taxon>Ichneumonoidea</taxon>
        <taxon>Braconidae</taxon>
        <taxon>Microgastrinae</taxon>
        <taxon>Cotesia</taxon>
    </lineage>
</organism>
<evidence type="ECO:0000313" key="6">
    <source>
        <dbReference type="Proteomes" id="UP000826195"/>
    </source>
</evidence>
<dbReference type="Pfam" id="PF01612">
    <property type="entry name" value="DNA_pol_A_exo1"/>
    <property type="match status" value="1"/>
</dbReference>
<dbReference type="GO" id="GO:0006139">
    <property type="term" value="P:nucleobase-containing compound metabolic process"/>
    <property type="evidence" value="ECO:0007669"/>
    <property type="project" value="InterPro"/>
</dbReference>
<evidence type="ECO:0000313" key="5">
    <source>
        <dbReference type="EMBL" id="KAH0554918.1"/>
    </source>
</evidence>
<dbReference type="Proteomes" id="UP000826195">
    <property type="component" value="Unassembled WGS sequence"/>
</dbReference>
<dbReference type="AlphaFoldDB" id="A0AAV7IMP3"/>
<keyword evidence="2" id="KW-0378">Hydrolase</keyword>
<keyword evidence="6" id="KW-1185">Reference proteome</keyword>